<dbReference type="InterPro" id="IPR003593">
    <property type="entry name" value="AAA+_ATPase"/>
</dbReference>
<reference evidence="3 4" key="1">
    <citation type="journal article" date="2016" name="J. Microbiol.">
        <title>Dankookia rubra gen. nov., sp. nov., an alphaproteobacterium isolated from sediment of a shallow stream.</title>
        <authorList>
            <person name="Kim W.H."/>
            <person name="Kim D.H."/>
            <person name="Kang K."/>
            <person name="Ahn T.Y."/>
        </authorList>
    </citation>
    <scope>NUCLEOTIDE SEQUENCE [LARGE SCALE GENOMIC DNA]</scope>
    <source>
        <strain evidence="3 4">JCM30602</strain>
    </source>
</reference>
<name>A0A4R5QGJ1_9PROT</name>
<dbReference type="Proteomes" id="UP000295096">
    <property type="component" value="Unassembled WGS sequence"/>
</dbReference>
<proteinExistence type="predicted"/>
<keyword evidence="3" id="KW-0067">ATP-binding</keyword>
<dbReference type="SUPFAM" id="SSF52540">
    <property type="entry name" value="P-loop containing nucleoside triphosphate hydrolases"/>
    <property type="match status" value="1"/>
</dbReference>
<accession>A0A4R5QGJ1</accession>
<dbReference type="InterPro" id="IPR003959">
    <property type="entry name" value="ATPase_AAA_core"/>
</dbReference>
<gene>
    <name evidence="3" type="ORF">E2C06_12395</name>
</gene>
<sequence>MSVDQAALHPPQQNEPPARPASMLPLPLHIPVAPHLYGGGSVPLTLHKGITVLLGPNGSGKTHVLRGLKLALQSALDGLAQQSGRPHLKARFLAAGRSAPFEHFRGALTDPGGAHPAPAAVGHTDYRNRRHDFESLVGDMLALRERADLRFKVEARLQALFRRRLRLEWTQSGLVLTLVSPQNEYPANTEASGILHLIGLLAALYDDQVGAILVDEPEISQHPQLQAFLLEEMRRVAGDPVRERGKKIVVLSTHAQGMLPLRRIDDLPSLIFFADVHTAPRQVSPDAGELGRRRLAALVTRLGGSHRAAFFATRVLLVEGPSDEIVVGALAARFDRSLGGSGAEVVPVTGKGEIPETARLFRLMGKRVVVLADLDALADDNALVNAFAEEAGTKAAAIEAGHSKLAAMDGALRTAFASAVSEWWAEIAPLALGHHYLRDADVPAEKASRRAALAALLSAEEAALLRLPHGVEWCALRNRFGALLRALEAGGCFVLRRGTIEDCFRPDTPANTTGKPEAAADEAATFPEAPETDLRQRYADVLRAVERAATAPPIDENAFLRFQLASLLAGVFQVLKPGTGADEIALAAAAHHEAGQLFALENATSECGGAPALRVRITSPLFTRPTFPAIVRRDQNLHAEVERLLS</sequence>
<comment type="caution">
    <text evidence="3">The sequence shown here is derived from an EMBL/GenBank/DDBJ whole genome shotgun (WGS) entry which is preliminary data.</text>
</comment>
<dbReference type="GO" id="GO:0005524">
    <property type="term" value="F:ATP binding"/>
    <property type="evidence" value="ECO:0007669"/>
    <property type="project" value="UniProtKB-KW"/>
</dbReference>
<dbReference type="OrthoDB" id="7239368at2"/>
<dbReference type="Pfam" id="PF13304">
    <property type="entry name" value="AAA_21"/>
    <property type="match status" value="2"/>
</dbReference>
<keyword evidence="3" id="KW-0547">Nucleotide-binding</keyword>
<dbReference type="CDD" id="cd01026">
    <property type="entry name" value="TOPRIM_OLD"/>
    <property type="match status" value="1"/>
</dbReference>
<keyword evidence="4" id="KW-1185">Reference proteome</keyword>
<dbReference type="Gene3D" id="3.40.50.300">
    <property type="entry name" value="P-loop containing nucleotide triphosphate hydrolases"/>
    <property type="match status" value="1"/>
</dbReference>
<dbReference type="AlphaFoldDB" id="A0A4R5QGJ1"/>
<dbReference type="Pfam" id="PF20469">
    <property type="entry name" value="OLD-like_TOPRIM"/>
    <property type="match status" value="1"/>
</dbReference>
<feature type="region of interest" description="Disordered" evidence="1">
    <location>
        <begin position="1"/>
        <end position="22"/>
    </location>
</feature>
<dbReference type="InterPro" id="IPR027417">
    <property type="entry name" value="P-loop_NTPase"/>
</dbReference>
<evidence type="ECO:0000256" key="1">
    <source>
        <dbReference type="SAM" id="MobiDB-lite"/>
    </source>
</evidence>
<evidence type="ECO:0000313" key="4">
    <source>
        <dbReference type="Proteomes" id="UP000295096"/>
    </source>
</evidence>
<organism evidence="3 4">
    <name type="scientific">Dankookia rubra</name>
    <dbReference type="NCBI Taxonomy" id="1442381"/>
    <lineage>
        <taxon>Bacteria</taxon>
        <taxon>Pseudomonadati</taxon>
        <taxon>Pseudomonadota</taxon>
        <taxon>Alphaproteobacteria</taxon>
        <taxon>Acetobacterales</taxon>
        <taxon>Roseomonadaceae</taxon>
        <taxon>Dankookia</taxon>
    </lineage>
</organism>
<feature type="domain" description="AAA+ ATPase" evidence="2">
    <location>
        <begin position="47"/>
        <end position="284"/>
    </location>
</feature>
<dbReference type="SMART" id="SM00382">
    <property type="entry name" value="AAA"/>
    <property type="match status" value="1"/>
</dbReference>
<protein>
    <submittedName>
        <fullName evidence="3">ATP-binding protein</fullName>
    </submittedName>
</protein>
<dbReference type="GO" id="GO:0016887">
    <property type="term" value="F:ATP hydrolysis activity"/>
    <property type="evidence" value="ECO:0007669"/>
    <property type="project" value="InterPro"/>
</dbReference>
<dbReference type="PANTHER" id="PTHR43581:SF2">
    <property type="entry name" value="EXCINUCLEASE ATPASE SUBUNIT"/>
    <property type="match status" value="1"/>
</dbReference>
<dbReference type="InterPro" id="IPR051396">
    <property type="entry name" value="Bact_Antivir_Def_Nuclease"/>
</dbReference>
<dbReference type="PANTHER" id="PTHR43581">
    <property type="entry name" value="ATP/GTP PHOSPHATASE"/>
    <property type="match status" value="1"/>
</dbReference>
<evidence type="ECO:0000259" key="2">
    <source>
        <dbReference type="SMART" id="SM00382"/>
    </source>
</evidence>
<dbReference type="EMBL" id="SMSJ01000012">
    <property type="protein sequence ID" value="TDH62400.1"/>
    <property type="molecule type" value="Genomic_DNA"/>
</dbReference>
<evidence type="ECO:0000313" key="3">
    <source>
        <dbReference type="EMBL" id="TDH62400.1"/>
    </source>
</evidence>
<dbReference type="InterPro" id="IPR034139">
    <property type="entry name" value="TOPRIM_OLD"/>
</dbReference>